<sequence>MSNVDTAKWDIDKSYIFPGKAVFYCDAVELSRDSRAKILMLGLGGGLINSYLHYNFPKMSITVVEISATMLYIASKWFGLELDENHRVVVTDGVDFIQEQIKKGNIIKLATIFAAALWFT</sequence>
<evidence type="ECO:0008006" key="3">
    <source>
        <dbReference type="Google" id="ProtNLM"/>
    </source>
</evidence>
<dbReference type="AlphaFoldDB" id="A0A0B1S0K5"/>
<protein>
    <recommendedName>
        <fullName evidence="3">PABS domain-containing protein</fullName>
    </recommendedName>
</protein>
<dbReference type="InterPro" id="IPR029063">
    <property type="entry name" value="SAM-dependent_MTases_sf"/>
</dbReference>
<dbReference type="Proteomes" id="UP000053660">
    <property type="component" value="Unassembled WGS sequence"/>
</dbReference>
<dbReference type="OrthoDB" id="2016285at2759"/>
<accession>A0A0B1S0K5</accession>
<dbReference type="Gene3D" id="3.40.50.150">
    <property type="entry name" value="Vaccinia Virus protein VP39"/>
    <property type="match status" value="1"/>
</dbReference>
<reference evidence="1 2" key="1">
    <citation type="submission" date="2014-03" db="EMBL/GenBank/DDBJ databases">
        <title>Draft genome of the hookworm Oesophagostomum dentatum.</title>
        <authorList>
            <person name="Mitreva M."/>
        </authorList>
    </citation>
    <scope>NUCLEOTIDE SEQUENCE [LARGE SCALE GENOMIC DNA]</scope>
    <source>
        <strain evidence="1 2">OD-Hann</strain>
    </source>
</reference>
<evidence type="ECO:0000313" key="2">
    <source>
        <dbReference type="Proteomes" id="UP000053660"/>
    </source>
</evidence>
<proteinExistence type="predicted"/>
<keyword evidence="2" id="KW-1185">Reference proteome</keyword>
<dbReference type="EMBL" id="KN610764">
    <property type="protein sequence ID" value="KHJ77436.1"/>
    <property type="molecule type" value="Genomic_DNA"/>
</dbReference>
<organism evidence="1 2">
    <name type="scientific">Oesophagostomum dentatum</name>
    <name type="common">Nodular worm</name>
    <dbReference type="NCBI Taxonomy" id="61180"/>
    <lineage>
        <taxon>Eukaryota</taxon>
        <taxon>Metazoa</taxon>
        <taxon>Ecdysozoa</taxon>
        <taxon>Nematoda</taxon>
        <taxon>Chromadorea</taxon>
        <taxon>Rhabditida</taxon>
        <taxon>Rhabditina</taxon>
        <taxon>Rhabditomorpha</taxon>
        <taxon>Strongyloidea</taxon>
        <taxon>Strongylidae</taxon>
        <taxon>Oesophagostomum</taxon>
    </lineage>
</organism>
<dbReference type="SUPFAM" id="SSF53335">
    <property type="entry name" value="S-adenosyl-L-methionine-dependent methyltransferases"/>
    <property type="match status" value="1"/>
</dbReference>
<evidence type="ECO:0000313" key="1">
    <source>
        <dbReference type="EMBL" id="KHJ77436.1"/>
    </source>
</evidence>
<gene>
    <name evidence="1" type="ORF">OESDEN_22944</name>
</gene>
<name>A0A0B1S0K5_OESDE</name>